<comment type="caution">
    <text evidence="1">The sequence shown here is derived from an EMBL/GenBank/DDBJ whole genome shotgun (WGS) entry which is preliminary data.</text>
</comment>
<accession>A0A2S9KE86</accession>
<gene>
    <name evidence="1" type="ORF">C6P61_09635</name>
</gene>
<protein>
    <submittedName>
        <fullName evidence="1">Uncharacterized protein</fullName>
    </submittedName>
</protein>
<dbReference type="RefSeq" id="WP_105729712.1">
    <property type="nucleotide sequence ID" value="NZ_PVLR01000024.1"/>
</dbReference>
<evidence type="ECO:0000313" key="2">
    <source>
        <dbReference type="Proteomes" id="UP000238326"/>
    </source>
</evidence>
<organism evidence="1 2">
    <name type="scientific">Malikia spinosa</name>
    <dbReference type="NCBI Taxonomy" id="86180"/>
    <lineage>
        <taxon>Bacteria</taxon>
        <taxon>Pseudomonadati</taxon>
        <taxon>Pseudomonadota</taxon>
        <taxon>Betaproteobacteria</taxon>
        <taxon>Burkholderiales</taxon>
        <taxon>Comamonadaceae</taxon>
        <taxon>Malikia</taxon>
    </lineage>
</organism>
<dbReference type="Proteomes" id="UP000238326">
    <property type="component" value="Unassembled WGS sequence"/>
</dbReference>
<reference evidence="1 2" key="1">
    <citation type="submission" date="2018-03" db="EMBL/GenBank/DDBJ databases">
        <title>Comparative genomics illustrates the genes involved in a hyperalkaliphilic mechanisms of Serpentinomonas isolated from highly-alkaline calcium-rich serpentinized springs.</title>
        <authorList>
            <person name="Suzuki S."/>
            <person name="Ishii S."/>
            <person name="Walworth N."/>
            <person name="Bird L."/>
            <person name="Kuenen J.G."/>
            <person name="Nealson K.H."/>
        </authorList>
    </citation>
    <scope>NUCLEOTIDE SEQUENCE [LARGE SCALE GENOMIC DNA]</scope>
    <source>
        <strain evidence="1 2">83</strain>
    </source>
</reference>
<keyword evidence="2" id="KW-1185">Reference proteome</keyword>
<evidence type="ECO:0000313" key="1">
    <source>
        <dbReference type="EMBL" id="PRD68753.1"/>
    </source>
</evidence>
<dbReference type="EMBL" id="PVLR01000024">
    <property type="protein sequence ID" value="PRD68753.1"/>
    <property type="molecule type" value="Genomic_DNA"/>
</dbReference>
<sequence length="88" mass="9594">MILEICTKNGALVRSVEIDAPHVPRVGEVVYSPADADDLQGIDSLLVVDVHHVLSESRLTTVVRCMARGEPTSMRLVELQEAGWLPST</sequence>
<dbReference type="AlphaFoldDB" id="A0A2S9KE86"/>
<name>A0A2S9KE86_9BURK</name>
<proteinExistence type="predicted"/>